<reference evidence="1" key="1">
    <citation type="submission" date="2020-01" db="EMBL/GenBank/DDBJ databases">
        <title>Identification and distribution of gene clusters putatively required for synthesis of sphingolipid metabolism inhibitors in phylogenetically diverse species of the filamentous fungus Fusarium.</title>
        <authorList>
            <person name="Kim H.-S."/>
            <person name="Busman M."/>
            <person name="Brown D.W."/>
            <person name="Divon H."/>
            <person name="Uhlig S."/>
            <person name="Proctor R.H."/>
        </authorList>
    </citation>
    <scope>NUCLEOTIDE SEQUENCE</scope>
    <source>
        <strain evidence="1">NRRL 53441</strain>
    </source>
</reference>
<gene>
    <name evidence="1" type="ORF">F53441_8187</name>
</gene>
<sequence length="322" mass="37163">MDNIPVEIRQTIFKLVIAGPLIPPSSPSATQHGRFCREEQKWESGLWEQRPENKALSLLLINKKFHAEVQDIISRLPENYHVDIMFVKDHGLWTTWDMPKRPTSRYVGNITATMRIFDPTDDLDDKFQDSLSFRGGCGGPESAVWAFYSLLRNLISDGPGYIGSPDGRGFIINKIDVNIIAPTDGAAHTRLEFGDDMEEPYWFYGSKIGNEDLAPEERLANYMTRELEYIFTASRYTLAYCLVLHEHIVDSILFRVNGEETVRITLDECLENCNIGKWQHDVNFQEHNAGKATRWLEWVTERRERMKKGLELDDDSRPSAWF</sequence>
<organism evidence="1 2">
    <name type="scientific">Fusarium austroafricanum</name>
    <dbReference type="NCBI Taxonomy" id="2364996"/>
    <lineage>
        <taxon>Eukaryota</taxon>
        <taxon>Fungi</taxon>
        <taxon>Dikarya</taxon>
        <taxon>Ascomycota</taxon>
        <taxon>Pezizomycotina</taxon>
        <taxon>Sordariomycetes</taxon>
        <taxon>Hypocreomycetidae</taxon>
        <taxon>Hypocreales</taxon>
        <taxon>Nectriaceae</taxon>
        <taxon>Fusarium</taxon>
        <taxon>Fusarium concolor species complex</taxon>
    </lineage>
</organism>
<keyword evidence="2" id="KW-1185">Reference proteome</keyword>
<dbReference type="EMBL" id="JAADJG010000342">
    <property type="protein sequence ID" value="KAF4448379.1"/>
    <property type="molecule type" value="Genomic_DNA"/>
</dbReference>
<comment type="caution">
    <text evidence="1">The sequence shown here is derived from an EMBL/GenBank/DDBJ whole genome shotgun (WGS) entry which is preliminary data.</text>
</comment>
<evidence type="ECO:0000313" key="2">
    <source>
        <dbReference type="Proteomes" id="UP000605986"/>
    </source>
</evidence>
<evidence type="ECO:0000313" key="1">
    <source>
        <dbReference type="EMBL" id="KAF4448379.1"/>
    </source>
</evidence>
<protein>
    <submittedName>
        <fullName evidence="1">Uncharacterized protein</fullName>
    </submittedName>
</protein>
<name>A0A8H4NRE2_9HYPO</name>
<dbReference type="AlphaFoldDB" id="A0A8H4NRE2"/>
<accession>A0A8H4NRE2</accession>
<proteinExistence type="predicted"/>
<dbReference type="Proteomes" id="UP000605986">
    <property type="component" value="Unassembled WGS sequence"/>
</dbReference>
<dbReference type="OrthoDB" id="2823490at2759"/>